<organism evidence="2 3">
    <name type="scientific">Rickenella mellea</name>
    <dbReference type="NCBI Taxonomy" id="50990"/>
    <lineage>
        <taxon>Eukaryota</taxon>
        <taxon>Fungi</taxon>
        <taxon>Dikarya</taxon>
        <taxon>Basidiomycota</taxon>
        <taxon>Agaricomycotina</taxon>
        <taxon>Agaricomycetes</taxon>
        <taxon>Hymenochaetales</taxon>
        <taxon>Rickenellaceae</taxon>
        <taxon>Rickenella</taxon>
    </lineage>
</organism>
<gene>
    <name evidence="2" type="ORF">BD410DRAFT_903159</name>
</gene>
<dbReference type="Proteomes" id="UP000294933">
    <property type="component" value="Unassembled WGS sequence"/>
</dbReference>
<dbReference type="InterPro" id="IPR001810">
    <property type="entry name" value="F-box_dom"/>
</dbReference>
<feature type="domain" description="F-box" evidence="1">
    <location>
        <begin position="102"/>
        <end position="152"/>
    </location>
</feature>
<name>A0A4Y7PGN1_9AGAM</name>
<dbReference type="EMBL" id="ML170408">
    <property type="protein sequence ID" value="TDL14012.1"/>
    <property type="molecule type" value="Genomic_DNA"/>
</dbReference>
<dbReference type="AlphaFoldDB" id="A0A4Y7PGN1"/>
<protein>
    <recommendedName>
        <fullName evidence="1">F-box domain-containing protein</fullName>
    </recommendedName>
</protein>
<dbReference type="Gene3D" id="1.20.1280.50">
    <property type="match status" value="1"/>
</dbReference>
<dbReference type="InterPro" id="IPR036047">
    <property type="entry name" value="F-box-like_dom_sf"/>
</dbReference>
<accession>A0A4Y7PGN1</accession>
<dbReference type="Pfam" id="PF12937">
    <property type="entry name" value="F-box-like"/>
    <property type="match status" value="1"/>
</dbReference>
<dbReference type="SUPFAM" id="SSF81383">
    <property type="entry name" value="F-box domain"/>
    <property type="match status" value="1"/>
</dbReference>
<proteinExistence type="predicted"/>
<evidence type="ECO:0000313" key="2">
    <source>
        <dbReference type="EMBL" id="TDL14012.1"/>
    </source>
</evidence>
<evidence type="ECO:0000313" key="3">
    <source>
        <dbReference type="Proteomes" id="UP000294933"/>
    </source>
</evidence>
<sequence length="499" mass="56758">MEGVNTVKTASPTSADDVDRLTRLFACVKEMGWKRAFDDDVLYGQVNCDDSHLYAEPLHSLREALQDAKLCMEGLNKVRNQLGKKIRMLKRRSTPLIAEDGIRRLPDELLAHIFEIEHLSTQNCMSSLRASHVSSRFRQVALHTPLLWTRLSSSYTIDQMQTFLSRSGNLYLDVIHASRPQKGNNFLDVVDSLSSRWVRLTITDIEQVEEMSATGVTTFPNLRCISYDHTWSLAKDSHMRNWNMPLLSHYVGRSLTINSQHLSQITSLDLHFLDDYFNNLDVPLLAKALYQAYNLQHVSLKFIKCNLQYPIPLPENPPPHSISTKTLKVTIKSHKSTVDCYSFQQLSSVLACLLPSEVDISLEETPVECIYNNDGQIFPHASAIRLCVSGRCDLLRTLAGLVGHCNTTRSVHLDAPEGYIYAWEIQRCSWAQFASIRHIRIQNCDLLCEEDVKIMASNLFFDDADVGLQSLEVMSCKKISEDFILNLSDDVGERLKWSF</sequence>
<keyword evidence="3" id="KW-1185">Reference proteome</keyword>
<dbReference type="VEuPathDB" id="FungiDB:BD410DRAFT_903159"/>
<evidence type="ECO:0000259" key="1">
    <source>
        <dbReference type="Pfam" id="PF12937"/>
    </source>
</evidence>
<dbReference type="OrthoDB" id="2994615at2759"/>
<reference evidence="2 3" key="1">
    <citation type="submission" date="2018-06" db="EMBL/GenBank/DDBJ databases">
        <title>A transcriptomic atlas of mushroom development highlights an independent origin of complex multicellularity.</title>
        <authorList>
            <consortium name="DOE Joint Genome Institute"/>
            <person name="Krizsan K."/>
            <person name="Almasi E."/>
            <person name="Merenyi Z."/>
            <person name="Sahu N."/>
            <person name="Viragh M."/>
            <person name="Koszo T."/>
            <person name="Mondo S."/>
            <person name="Kiss B."/>
            <person name="Balint B."/>
            <person name="Kues U."/>
            <person name="Barry K."/>
            <person name="Hegedus J.C."/>
            <person name="Henrissat B."/>
            <person name="Johnson J."/>
            <person name="Lipzen A."/>
            <person name="Ohm R."/>
            <person name="Nagy I."/>
            <person name="Pangilinan J."/>
            <person name="Yan J."/>
            <person name="Xiong Y."/>
            <person name="Grigoriev I.V."/>
            <person name="Hibbett D.S."/>
            <person name="Nagy L.G."/>
        </authorList>
    </citation>
    <scope>NUCLEOTIDE SEQUENCE [LARGE SCALE GENOMIC DNA]</scope>
    <source>
        <strain evidence="2 3">SZMC22713</strain>
    </source>
</reference>